<evidence type="ECO:0000313" key="8">
    <source>
        <dbReference type="EMBL" id="MBL0849288.1"/>
    </source>
</evidence>
<dbReference type="Pfam" id="PF02222">
    <property type="entry name" value="ATP-grasp"/>
    <property type="match status" value="1"/>
</dbReference>
<dbReference type="GO" id="GO:0046872">
    <property type="term" value="F:metal ion binding"/>
    <property type="evidence" value="ECO:0007669"/>
    <property type="project" value="InterPro"/>
</dbReference>
<dbReference type="PANTHER" id="PTHR11609:SF5">
    <property type="entry name" value="PHOSPHORIBOSYLAMINOIMIDAZOLE CARBOXYLASE"/>
    <property type="match status" value="1"/>
</dbReference>
<evidence type="ECO:0000256" key="2">
    <source>
        <dbReference type="ARBA" id="ARBA00022741"/>
    </source>
</evidence>
<name>A0A937AD35_9HYPH</name>
<evidence type="ECO:0000256" key="3">
    <source>
        <dbReference type="ARBA" id="ARBA00022755"/>
    </source>
</evidence>
<dbReference type="PANTHER" id="PTHR11609">
    <property type="entry name" value="PURINE BIOSYNTHESIS PROTEIN 6/7, PUR6/7"/>
    <property type="match status" value="1"/>
</dbReference>
<feature type="domain" description="ATP-grasp" evidence="7">
    <location>
        <begin position="106"/>
        <end position="292"/>
    </location>
</feature>
<gene>
    <name evidence="5 6" type="primary">purK</name>
    <name evidence="8" type="ORF">EU981_04365</name>
</gene>
<dbReference type="InterPro" id="IPR011761">
    <property type="entry name" value="ATP-grasp"/>
</dbReference>
<dbReference type="PROSITE" id="PS50975">
    <property type="entry name" value="ATP_GRASP"/>
    <property type="match status" value="1"/>
</dbReference>
<keyword evidence="2 5" id="KW-0547">Nucleotide-binding</keyword>
<dbReference type="InterPro" id="IPR011054">
    <property type="entry name" value="Rudment_hybrid_motif"/>
</dbReference>
<accession>A0A937AD35</accession>
<dbReference type="SUPFAM" id="SSF51246">
    <property type="entry name" value="Rudiment single hybrid motif"/>
    <property type="match status" value="1"/>
</dbReference>
<feature type="binding site" evidence="5">
    <location>
        <position position="208"/>
    </location>
    <ligand>
        <name>ATP</name>
        <dbReference type="ChEBI" id="CHEBI:30616"/>
    </ligand>
</feature>
<protein>
    <recommendedName>
        <fullName evidence="5 6">N5-carboxyaminoimidazole ribonucleotide synthase</fullName>
        <shortName evidence="5 6">N5-CAIR synthase</shortName>
        <ecNumber evidence="5 6">6.3.4.18</ecNumber>
    </recommendedName>
    <alternativeName>
        <fullName evidence="5 6">5-(carboxyamino)imidazole ribonucleotide synthetase</fullName>
    </alternativeName>
</protein>
<feature type="binding site" evidence="5">
    <location>
        <begin position="262"/>
        <end position="263"/>
    </location>
    <ligand>
        <name>ATP</name>
        <dbReference type="ChEBI" id="CHEBI:30616"/>
    </ligand>
</feature>
<dbReference type="EMBL" id="SEOL01000009">
    <property type="protein sequence ID" value="MBL0849288.1"/>
    <property type="molecule type" value="Genomic_DNA"/>
</dbReference>
<dbReference type="GO" id="GO:0034028">
    <property type="term" value="F:5-(carboxyamino)imidazole ribonucleotide synthase activity"/>
    <property type="evidence" value="ECO:0007669"/>
    <property type="project" value="UniProtKB-UniRule"/>
</dbReference>
<dbReference type="NCBIfam" id="NF004675">
    <property type="entry name" value="PRK06019.1-1"/>
    <property type="match status" value="1"/>
</dbReference>
<evidence type="ECO:0000313" key="9">
    <source>
        <dbReference type="Proteomes" id="UP000736856"/>
    </source>
</evidence>
<dbReference type="InterPro" id="IPR040686">
    <property type="entry name" value="PurK_C"/>
</dbReference>
<keyword evidence="4 5" id="KW-0067">ATP-binding</keyword>
<feature type="binding site" evidence="5">
    <location>
        <begin position="147"/>
        <end position="153"/>
    </location>
    <ligand>
        <name>ATP</name>
        <dbReference type="ChEBI" id="CHEBI:30616"/>
    </ligand>
</feature>
<comment type="subunit">
    <text evidence="5 6">Homodimer.</text>
</comment>
<dbReference type="SUPFAM" id="SSF56059">
    <property type="entry name" value="Glutathione synthetase ATP-binding domain-like"/>
    <property type="match status" value="1"/>
</dbReference>
<comment type="function">
    <text evidence="6">Catalyzes the ATP-dependent conversion of 5-aminoimidazole ribonucleotide (AIR) and HCO(3)- to N5-carboxyaminoimidazole ribonucleotide (N5-CAIR).</text>
</comment>
<evidence type="ECO:0000256" key="4">
    <source>
        <dbReference type="ARBA" id="ARBA00022840"/>
    </source>
</evidence>
<dbReference type="Pfam" id="PF22660">
    <property type="entry name" value="RS_preATP-grasp-like"/>
    <property type="match status" value="1"/>
</dbReference>
<dbReference type="InterPro" id="IPR054350">
    <property type="entry name" value="PurT/PurK_preATP-grasp"/>
</dbReference>
<evidence type="ECO:0000256" key="5">
    <source>
        <dbReference type="HAMAP-Rule" id="MF_01928"/>
    </source>
</evidence>
<feature type="binding site" evidence="5">
    <location>
        <position position="102"/>
    </location>
    <ligand>
        <name>ATP</name>
        <dbReference type="ChEBI" id="CHEBI:30616"/>
    </ligand>
</feature>
<dbReference type="FunFam" id="3.40.50.20:FF:000016">
    <property type="entry name" value="N5-carboxyaminoimidazole ribonucleotide synthase"/>
    <property type="match status" value="1"/>
</dbReference>
<evidence type="ECO:0000256" key="6">
    <source>
        <dbReference type="RuleBase" id="RU361200"/>
    </source>
</evidence>
<dbReference type="AlphaFoldDB" id="A0A937AD35"/>
<proteinExistence type="inferred from homology"/>
<dbReference type="NCBIfam" id="TIGR01161">
    <property type="entry name" value="purK"/>
    <property type="match status" value="1"/>
</dbReference>
<dbReference type="GO" id="GO:0006189">
    <property type="term" value="P:'de novo' IMP biosynthetic process"/>
    <property type="evidence" value="ECO:0007669"/>
    <property type="project" value="UniProtKB-UniRule"/>
</dbReference>
<dbReference type="Gene3D" id="3.40.50.20">
    <property type="match status" value="1"/>
</dbReference>
<evidence type="ECO:0000256" key="1">
    <source>
        <dbReference type="ARBA" id="ARBA00022598"/>
    </source>
</evidence>
<dbReference type="GO" id="GO:0005524">
    <property type="term" value="F:ATP binding"/>
    <property type="evidence" value="ECO:0007669"/>
    <property type="project" value="UniProtKB-UniRule"/>
</dbReference>
<comment type="similarity">
    <text evidence="5 6">Belongs to the PurK/PurT family.</text>
</comment>
<dbReference type="Proteomes" id="UP000736856">
    <property type="component" value="Unassembled WGS sequence"/>
</dbReference>
<dbReference type="Pfam" id="PF17769">
    <property type="entry name" value="PurK_C"/>
    <property type="match status" value="1"/>
</dbReference>
<dbReference type="InterPro" id="IPR016185">
    <property type="entry name" value="PreATP-grasp_dom_sf"/>
</dbReference>
<feature type="binding site" evidence="5">
    <location>
        <position position="142"/>
    </location>
    <ligand>
        <name>ATP</name>
        <dbReference type="ChEBI" id="CHEBI:30616"/>
    </ligand>
</feature>
<dbReference type="HAMAP" id="MF_01928">
    <property type="entry name" value="PurK"/>
    <property type="match status" value="1"/>
</dbReference>
<comment type="pathway">
    <text evidence="5 6">Purine metabolism; IMP biosynthesis via de novo pathway; 5-amino-1-(5-phospho-D-ribosyl)imidazole-4-carboxylate from 5-amino-1-(5-phospho-D-ribosyl)imidazole (N5-CAIR route): step 1/2.</text>
</comment>
<feature type="binding site" evidence="5">
    <location>
        <position position="185"/>
    </location>
    <ligand>
        <name>ATP</name>
        <dbReference type="ChEBI" id="CHEBI:30616"/>
    </ligand>
</feature>
<sequence>MNRQTIGIIGGGQLARMLSIAAARLGFHVIILDPNPDSPASQVSTQQLIANYDDKKSLNSFADLCDYATYETENIPLESIAHLSTLIPIYPSSQAIKISQDRLLEKQFFQDLGLSTVDFHPINSQESLNKTLSETNKKGILKTRRLGYDGKGQTIYSPNDSTDNIYASLGNTPLIFETFIQFEREVSIIAARDINGQISFYDPIENTHINGILRQSVVPANINKKIAFLARGATEKILKRLDYIGVLCVEFFVVNDTTIFVNEMAPRVHNSGHWTEAACTISQFEQHIRSVSHLPLGKPYQHSNCIMHNLIGPEIDQWKKWLNLDSSMLHLYGKSKTLPGRKMGHVTQIHQKKL</sequence>
<dbReference type="NCBIfam" id="NF004679">
    <property type="entry name" value="PRK06019.1-5"/>
    <property type="match status" value="1"/>
</dbReference>
<comment type="catalytic activity">
    <reaction evidence="5 6">
        <text>5-amino-1-(5-phospho-beta-D-ribosyl)imidazole + hydrogencarbonate + ATP = 5-carboxyamino-1-(5-phospho-D-ribosyl)imidazole + ADP + phosphate + 2 H(+)</text>
        <dbReference type="Rhea" id="RHEA:19317"/>
        <dbReference type="ChEBI" id="CHEBI:15378"/>
        <dbReference type="ChEBI" id="CHEBI:17544"/>
        <dbReference type="ChEBI" id="CHEBI:30616"/>
        <dbReference type="ChEBI" id="CHEBI:43474"/>
        <dbReference type="ChEBI" id="CHEBI:58730"/>
        <dbReference type="ChEBI" id="CHEBI:137981"/>
        <dbReference type="ChEBI" id="CHEBI:456216"/>
        <dbReference type="EC" id="6.3.4.18"/>
    </reaction>
</comment>
<dbReference type="GO" id="GO:0005829">
    <property type="term" value="C:cytosol"/>
    <property type="evidence" value="ECO:0007669"/>
    <property type="project" value="TreeGrafter"/>
</dbReference>
<comment type="caution">
    <text evidence="8">The sequence shown here is derived from an EMBL/GenBank/DDBJ whole genome shotgun (WGS) entry which is preliminary data.</text>
</comment>
<dbReference type="Gene3D" id="3.30.470.20">
    <property type="entry name" value="ATP-grasp fold, B domain"/>
    <property type="match status" value="1"/>
</dbReference>
<organism evidence="8 9">
    <name type="scientific">Candidatus Liberibacter ctenarytainae</name>
    <dbReference type="NCBI Taxonomy" id="2020335"/>
    <lineage>
        <taxon>Bacteria</taxon>
        <taxon>Pseudomonadati</taxon>
        <taxon>Pseudomonadota</taxon>
        <taxon>Alphaproteobacteria</taxon>
        <taxon>Hyphomicrobiales</taxon>
        <taxon>Rhizobiaceae</taxon>
        <taxon>Liberibacter</taxon>
    </lineage>
</organism>
<dbReference type="InterPro" id="IPR005875">
    <property type="entry name" value="PurK"/>
</dbReference>
<keyword evidence="1 5" id="KW-0436">Ligase</keyword>
<reference evidence="8" key="1">
    <citation type="submission" date="2019-02" db="EMBL/GenBank/DDBJ databases">
        <title>A novel Candidatus Liberibacter species associated with the New Zealand native fuchsia psyllid, Ctenarytaina fuchsiae.</title>
        <authorList>
            <person name="Thompson S.M."/>
            <person name="Jorgensen N."/>
            <person name="David C."/>
            <person name="Bulman S.R."/>
            <person name="Smith G.R."/>
        </authorList>
    </citation>
    <scope>NUCLEOTIDE SEQUENCE</scope>
    <source>
        <strain evidence="8">Oxford</strain>
    </source>
</reference>
<comment type="function">
    <text evidence="5">Catalyzes the ATP-dependent conversion of 5-aminoimidazole ribonucleotide (AIR) and HCO(3)(-) to N5-carboxyaminoimidazole ribonucleotide (N5-CAIR).</text>
</comment>
<dbReference type="GO" id="GO:0004638">
    <property type="term" value="F:phosphoribosylaminoimidazole carboxylase activity"/>
    <property type="evidence" value="ECO:0007669"/>
    <property type="project" value="InterPro"/>
</dbReference>
<keyword evidence="3 5" id="KW-0658">Purine biosynthesis</keyword>
<dbReference type="NCBIfam" id="NF004676">
    <property type="entry name" value="PRK06019.1-2"/>
    <property type="match status" value="1"/>
</dbReference>
<dbReference type="EC" id="6.3.4.18" evidence="5 6"/>
<feature type="binding site" evidence="5">
    <location>
        <begin position="177"/>
        <end position="180"/>
    </location>
    <ligand>
        <name>ATP</name>
        <dbReference type="ChEBI" id="CHEBI:30616"/>
    </ligand>
</feature>
<dbReference type="InterPro" id="IPR013815">
    <property type="entry name" value="ATP_grasp_subdomain_1"/>
</dbReference>
<evidence type="ECO:0000259" key="7">
    <source>
        <dbReference type="PROSITE" id="PS50975"/>
    </source>
</evidence>
<dbReference type="Gene3D" id="3.30.1490.20">
    <property type="entry name" value="ATP-grasp fold, A domain"/>
    <property type="match status" value="1"/>
</dbReference>
<dbReference type="InterPro" id="IPR003135">
    <property type="entry name" value="ATP-grasp_carboxylate-amine"/>
</dbReference>
<dbReference type="SUPFAM" id="SSF52440">
    <property type="entry name" value="PreATP-grasp domain"/>
    <property type="match status" value="1"/>
</dbReference>